<gene>
    <name evidence="3" type="ORF">G3O08_05070</name>
</gene>
<keyword evidence="4" id="KW-1185">Reference proteome</keyword>
<dbReference type="RefSeq" id="WP_163283592.1">
    <property type="nucleotide sequence ID" value="NZ_JAAGVY010000006.1"/>
</dbReference>
<name>A0A7K3WMJ3_9FLAO</name>
<dbReference type="InterPro" id="IPR022409">
    <property type="entry name" value="PKD/Chitinase_dom"/>
</dbReference>
<dbReference type="EMBL" id="JAAGVY010000006">
    <property type="protein sequence ID" value="NEN22867.1"/>
    <property type="molecule type" value="Genomic_DNA"/>
</dbReference>
<reference evidence="3 4" key="1">
    <citation type="submission" date="2020-02" db="EMBL/GenBank/DDBJ databases">
        <title>Out from the shadows clarifying the taxonomy of the family Cryomorphaceae and related taxa by utilizing the GTDB taxonomic framework.</title>
        <authorList>
            <person name="Bowman J.P."/>
        </authorList>
    </citation>
    <scope>NUCLEOTIDE SEQUENCE [LARGE SCALE GENOMIC DNA]</scope>
    <source>
        <strain evidence="3 4">QSSC 1-22</strain>
    </source>
</reference>
<dbReference type="SMART" id="SM00089">
    <property type="entry name" value="PKD"/>
    <property type="match status" value="1"/>
</dbReference>
<comment type="caution">
    <text evidence="3">The sequence shown here is derived from an EMBL/GenBank/DDBJ whole genome shotgun (WGS) entry which is preliminary data.</text>
</comment>
<dbReference type="CDD" id="cd00146">
    <property type="entry name" value="PKD"/>
    <property type="match status" value="1"/>
</dbReference>
<dbReference type="InterPro" id="IPR035986">
    <property type="entry name" value="PKD_dom_sf"/>
</dbReference>
<keyword evidence="1" id="KW-1133">Transmembrane helix</keyword>
<keyword evidence="1" id="KW-0472">Membrane</keyword>
<dbReference type="PROSITE" id="PS50093">
    <property type="entry name" value="PKD"/>
    <property type="match status" value="1"/>
</dbReference>
<feature type="domain" description="PKD" evidence="2">
    <location>
        <begin position="164"/>
        <end position="238"/>
    </location>
</feature>
<dbReference type="InterPro" id="IPR000601">
    <property type="entry name" value="PKD_dom"/>
</dbReference>
<accession>A0A7K3WMJ3</accession>
<organism evidence="3 4">
    <name type="scientific">Cryomorpha ignava</name>
    <dbReference type="NCBI Taxonomy" id="101383"/>
    <lineage>
        <taxon>Bacteria</taxon>
        <taxon>Pseudomonadati</taxon>
        <taxon>Bacteroidota</taxon>
        <taxon>Flavobacteriia</taxon>
        <taxon>Flavobacteriales</taxon>
        <taxon>Cryomorphaceae</taxon>
        <taxon>Cryomorpha</taxon>
    </lineage>
</organism>
<dbReference type="Pfam" id="PF18911">
    <property type="entry name" value="PKD_4"/>
    <property type="match status" value="1"/>
</dbReference>
<feature type="transmembrane region" description="Helical" evidence="1">
    <location>
        <begin position="45"/>
        <end position="67"/>
    </location>
</feature>
<evidence type="ECO:0000313" key="3">
    <source>
        <dbReference type="EMBL" id="NEN22867.1"/>
    </source>
</evidence>
<sequence>MANQLDKFDELIKQSFDGFEVPYDPQHWDDLQANLDSTTPSLTSYFGAITTGLVATSVVFIAMLFFFSDAQIQNPKHINVDEITAEHLGEEGNENASQKSAIENNTAELSEESDSDATVSEDDNAIAETKAVNAKADKAISKEKTNYAKAEALKTPVKNIKGTAGAESVSRVRTGCTGLVINFDASEEYGSDAKYLWNFGDGFFSNESNPSHTFNKEGVFDVSLSVTSKTTGQISSNVVQAMIEVKEAPVANLDVNIESLSSISIKNDSYNASDLEWNVDGKMLIDKNEINISVVDNTRQNLVMSVSNDGGCTDTLETVINSVVAGSEFPRALGSSFGASFAPGAILDSGDVKSIKIFEKSSGKLVFEGSGNKGWNGTELNGEPAHKGAYKWLMAVKKSGSIDIYKGDIELR</sequence>
<evidence type="ECO:0000313" key="4">
    <source>
        <dbReference type="Proteomes" id="UP000486602"/>
    </source>
</evidence>
<dbReference type="InterPro" id="IPR013783">
    <property type="entry name" value="Ig-like_fold"/>
</dbReference>
<dbReference type="AlphaFoldDB" id="A0A7K3WMJ3"/>
<evidence type="ECO:0000259" key="2">
    <source>
        <dbReference type="PROSITE" id="PS50093"/>
    </source>
</evidence>
<dbReference type="Gene3D" id="2.60.40.10">
    <property type="entry name" value="Immunoglobulins"/>
    <property type="match status" value="1"/>
</dbReference>
<protein>
    <submittedName>
        <fullName evidence="3">PKD domain-containing protein</fullName>
    </submittedName>
</protein>
<proteinExistence type="predicted"/>
<dbReference type="SUPFAM" id="SSF49299">
    <property type="entry name" value="PKD domain"/>
    <property type="match status" value="1"/>
</dbReference>
<dbReference type="Proteomes" id="UP000486602">
    <property type="component" value="Unassembled WGS sequence"/>
</dbReference>
<keyword evidence="1" id="KW-0812">Transmembrane</keyword>
<evidence type="ECO:0000256" key="1">
    <source>
        <dbReference type="SAM" id="Phobius"/>
    </source>
</evidence>